<reference evidence="1" key="1">
    <citation type="journal article" date="2012" name="Science">
        <title>Fermentation, hydrogen, and sulfur metabolism in multiple uncultivated bacterial phyla.</title>
        <authorList>
            <person name="Wrighton K.C."/>
            <person name="Thomas B.C."/>
            <person name="Sharon I."/>
            <person name="Miller C.S."/>
            <person name="Castelle C.J."/>
            <person name="VerBerkmoes N.C."/>
            <person name="Wilkins M.J."/>
            <person name="Hettich R.L."/>
            <person name="Lipton M.S."/>
            <person name="Williams K.H."/>
            <person name="Long P.E."/>
            <person name="Banfield J.F."/>
        </authorList>
    </citation>
    <scope>NUCLEOTIDE SEQUENCE [LARGE SCALE GENOMIC DNA]</scope>
</reference>
<protein>
    <submittedName>
        <fullName evidence="1">Uncharacterized protein</fullName>
    </submittedName>
</protein>
<organism evidence="1">
    <name type="scientific">uncultured bacterium</name>
    <name type="common">gcode 4</name>
    <dbReference type="NCBI Taxonomy" id="1234023"/>
    <lineage>
        <taxon>Bacteria</taxon>
        <taxon>environmental samples</taxon>
    </lineage>
</organism>
<comment type="caution">
    <text evidence="1">The sequence shown here is derived from an EMBL/GenBank/DDBJ whole genome shotgun (WGS) entry which is preliminary data.</text>
</comment>
<sequence length="203" mass="22791">TLKDKPLSTLVSPADKKQSIFSITSGFDSSITVPQDMDGSILKDILRIYLTGVSIPASSLVQDKYKPMIAGIENKYDPQKDTLIWAIQKVYNISDSDLSKNIETKIAGYNYFMFNGKTVLKDNTTIEMIKGDKGYTTKMTIKDPTKLNTTPSFTSINPLTIEFDANGKLITKTVQLSWLAWQMQVKKDYVIIQNNDTITFQPV</sequence>
<accession>K1YJN7</accession>
<name>K1YJN7_9BACT</name>
<dbReference type="AlphaFoldDB" id="K1YJN7"/>
<evidence type="ECO:0000313" key="1">
    <source>
        <dbReference type="EMBL" id="EKD25554.1"/>
    </source>
</evidence>
<proteinExistence type="predicted"/>
<dbReference type="EMBL" id="AMFJ01036030">
    <property type="protein sequence ID" value="EKD25554.1"/>
    <property type="molecule type" value="Genomic_DNA"/>
</dbReference>
<gene>
    <name evidence="1" type="ORF">ACD_80C00023G0003</name>
</gene>
<feature type="non-terminal residue" evidence="1">
    <location>
        <position position="1"/>
    </location>
</feature>